<dbReference type="AlphaFoldDB" id="A0A3L6SZF9"/>
<feature type="compositionally biased region" description="Basic and acidic residues" evidence="1">
    <location>
        <begin position="53"/>
        <end position="64"/>
    </location>
</feature>
<dbReference type="Proteomes" id="UP000275267">
    <property type="component" value="Unassembled WGS sequence"/>
</dbReference>
<evidence type="ECO:0000313" key="3">
    <source>
        <dbReference type="EMBL" id="RLN29870.1"/>
    </source>
</evidence>
<evidence type="ECO:0000313" key="4">
    <source>
        <dbReference type="Proteomes" id="UP000275267"/>
    </source>
</evidence>
<sequence length="163" mass="17461">MLAVVSKLLLRRMPLCHCLRCLQIQMLAMVQTPSKPVLPITEPPVTPQSGRGTNHDETTHKDADFALLPLKSGSGPIHAHGKLGASTVARSSPQDSDDIILPKPTVDADDSAIKTQRSATKKRSRPSPNKRIAKKLVIDEDNGDEDDGGNADDPAKTSSRKGA</sequence>
<comment type="caution">
    <text evidence="3">The sequence shown here is derived from an EMBL/GenBank/DDBJ whole genome shotgun (WGS) entry which is preliminary data.</text>
</comment>
<feature type="chain" id="PRO_5018308171" evidence="2">
    <location>
        <begin position="19"/>
        <end position="163"/>
    </location>
</feature>
<protein>
    <submittedName>
        <fullName evidence="3">Uncharacterized protein</fullName>
    </submittedName>
</protein>
<keyword evidence="4" id="KW-1185">Reference proteome</keyword>
<reference evidence="4" key="1">
    <citation type="journal article" date="2019" name="Nat. Commun.">
        <title>The genome of broomcorn millet.</title>
        <authorList>
            <person name="Zou C."/>
            <person name="Miki D."/>
            <person name="Li D."/>
            <person name="Tang Q."/>
            <person name="Xiao L."/>
            <person name="Rajput S."/>
            <person name="Deng P."/>
            <person name="Jia W."/>
            <person name="Huang R."/>
            <person name="Zhang M."/>
            <person name="Sun Y."/>
            <person name="Hu J."/>
            <person name="Fu X."/>
            <person name="Schnable P.S."/>
            <person name="Li F."/>
            <person name="Zhang H."/>
            <person name="Feng B."/>
            <person name="Zhu X."/>
            <person name="Liu R."/>
            <person name="Schnable J.C."/>
            <person name="Zhu J.-K."/>
            <person name="Zhang H."/>
        </authorList>
    </citation>
    <scope>NUCLEOTIDE SEQUENCE [LARGE SCALE GENOMIC DNA]</scope>
</reference>
<feature type="compositionally biased region" description="Acidic residues" evidence="1">
    <location>
        <begin position="139"/>
        <end position="150"/>
    </location>
</feature>
<evidence type="ECO:0000256" key="2">
    <source>
        <dbReference type="SAM" id="SignalP"/>
    </source>
</evidence>
<dbReference type="EMBL" id="PQIB02000003">
    <property type="protein sequence ID" value="RLN29870.1"/>
    <property type="molecule type" value="Genomic_DNA"/>
</dbReference>
<keyword evidence="2" id="KW-0732">Signal</keyword>
<feature type="signal peptide" evidence="2">
    <location>
        <begin position="1"/>
        <end position="18"/>
    </location>
</feature>
<organism evidence="3 4">
    <name type="scientific">Panicum miliaceum</name>
    <name type="common">Proso millet</name>
    <name type="synonym">Broomcorn millet</name>
    <dbReference type="NCBI Taxonomy" id="4540"/>
    <lineage>
        <taxon>Eukaryota</taxon>
        <taxon>Viridiplantae</taxon>
        <taxon>Streptophyta</taxon>
        <taxon>Embryophyta</taxon>
        <taxon>Tracheophyta</taxon>
        <taxon>Spermatophyta</taxon>
        <taxon>Magnoliopsida</taxon>
        <taxon>Liliopsida</taxon>
        <taxon>Poales</taxon>
        <taxon>Poaceae</taxon>
        <taxon>PACMAD clade</taxon>
        <taxon>Panicoideae</taxon>
        <taxon>Panicodae</taxon>
        <taxon>Paniceae</taxon>
        <taxon>Panicinae</taxon>
        <taxon>Panicum</taxon>
        <taxon>Panicum sect. Panicum</taxon>
    </lineage>
</organism>
<proteinExistence type="predicted"/>
<evidence type="ECO:0000256" key="1">
    <source>
        <dbReference type="SAM" id="MobiDB-lite"/>
    </source>
</evidence>
<name>A0A3L6SZF9_PANMI</name>
<gene>
    <name evidence="3" type="ORF">C2845_PM05G20000</name>
</gene>
<accession>A0A3L6SZF9</accession>
<feature type="region of interest" description="Disordered" evidence="1">
    <location>
        <begin position="38"/>
        <end position="163"/>
    </location>
</feature>